<dbReference type="SUPFAM" id="SSF55347">
    <property type="entry name" value="Glyceraldehyde-3-phosphate dehydrogenase-like, C-terminal domain"/>
    <property type="match status" value="1"/>
</dbReference>
<gene>
    <name evidence="3" type="ORF">GCM10010993_33790</name>
</gene>
<sequence>MTKNKLFMQNQKKLRMGMIGGGPGSFIGAIHRNAALLDGLIEITAGAFSSRADKSLETGKELMLDENRVYASYDEMFEKELQLPKSERIDIVSIVTPNHAHFDPTKKALEMGFHVILDKPMTLSYEEAKELYQVIQNAEGIFCLTHTYTGYPMIKQAKQMIADGVIGEVRKVYVEYPQGWLWKLLESEDNKQAQWRTDPSKSGASGCFGDIGTHAFNLAEYVSGQKVTKICADLSVKVEGRQLDDDGAVLMRFENNASGILTASQIDTGAENNLKIKIYGDKGGIEWMQEDCNSLMVRWPDKPDEIYRAGSPFLSSLAQENTRTPAGHPEGYIEAFANIYRNFARCIYARQNGQEPKKEWLDFPGSEDGIRGMAFVDHVLASSESEMKWVPFIVEK</sequence>
<evidence type="ECO:0000259" key="2">
    <source>
        <dbReference type="Pfam" id="PF22725"/>
    </source>
</evidence>
<keyword evidence="4" id="KW-1185">Reference proteome</keyword>
<dbReference type="Pfam" id="PF22725">
    <property type="entry name" value="GFO_IDH_MocA_C3"/>
    <property type="match status" value="1"/>
</dbReference>
<organism evidence="3 4">
    <name type="scientific">Belliella aquatica</name>
    <dbReference type="NCBI Taxonomy" id="1323734"/>
    <lineage>
        <taxon>Bacteria</taxon>
        <taxon>Pseudomonadati</taxon>
        <taxon>Bacteroidota</taxon>
        <taxon>Cytophagia</taxon>
        <taxon>Cytophagales</taxon>
        <taxon>Cyclobacteriaceae</taxon>
        <taxon>Belliella</taxon>
    </lineage>
</organism>
<reference evidence="4" key="1">
    <citation type="journal article" date="2019" name="Int. J. Syst. Evol. Microbiol.">
        <title>The Global Catalogue of Microorganisms (GCM) 10K type strain sequencing project: providing services to taxonomists for standard genome sequencing and annotation.</title>
        <authorList>
            <consortium name="The Broad Institute Genomics Platform"/>
            <consortium name="The Broad Institute Genome Sequencing Center for Infectious Disease"/>
            <person name="Wu L."/>
            <person name="Ma J."/>
        </authorList>
    </citation>
    <scope>NUCLEOTIDE SEQUENCE [LARGE SCALE GENOMIC DNA]</scope>
    <source>
        <strain evidence="4">CGMCC 1.12479</strain>
    </source>
</reference>
<comment type="caution">
    <text evidence="3">The sequence shown here is derived from an EMBL/GenBank/DDBJ whole genome shotgun (WGS) entry which is preliminary data.</text>
</comment>
<dbReference type="Proteomes" id="UP000635885">
    <property type="component" value="Unassembled WGS sequence"/>
</dbReference>
<name>A0ABQ1N377_9BACT</name>
<dbReference type="Gene3D" id="3.30.360.10">
    <property type="entry name" value="Dihydrodipicolinate Reductase, domain 2"/>
    <property type="match status" value="1"/>
</dbReference>
<proteinExistence type="predicted"/>
<dbReference type="InterPro" id="IPR051317">
    <property type="entry name" value="Gfo/Idh/MocA_oxidoreduct"/>
</dbReference>
<feature type="domain" description="Gfo/Idh/MocA-like oxidoreductase N-terminal" evidence="1">
    <location>
        <begin position="15"/>
        <end position="142"/>
    </location>
</feature>
<dbReference type="PANTHER" id="PTHR43708">
    <property type="entry name" value="CONSERVED EXPRESSED OXIDOREDUCTASE (EUROFUNG)"/>
    <property type="match status" value="1"/>
</dbReference>
<dbReference type="Gene3D" id="3.40.50.720">
    <property type="entry name" value="NAD(P)-binding Rossmann-like Domain"/>
    <property type="match status" value="1"/>
</dbReference>
<protein>
    <submittedName>
        <fullName evidence="3">Oxidoreductase</fullName>
    </submittedName>
</protein>
<dbReference type="PANTHER" id="PTHR43708:SF3">
    <property type="entry name" value="OXIDOREDUCTASE"/>
    <property type="match status" value="1"/>
</dbReference>
<accession>A0ABQ1N377</accession>
<dbReference type="InterPro" id="IPR036291">
    <property type="entry name" value="NAD(P)-bd_dom_sf"/>
</dbReference>
<dbReference type="EMBL" id="BMFD01000018">
    <property type="protein sequence ID" value="GGC52563.1"/>
    <property type="molecule type" value="Genomic_DNA"/>
</dbReference>
<feature type="domain" description="GFO/IDH/MocA-like oxidoreductase" evidence="2">
    <location>
        <begin position="155"/>
        <end position="286"/>
    </location>
</feature>
<dbReference type="InterPro" id="IPR055170">
    <property type="entry name" value="GFO_IDH_MocA-like_dom"/>
</dbReference>
<dbReference type="Pfam" id="PF01408">
    <property type="entry name" value="GFO_IDH_MocA"/>
    <property type="match status" value="1"/>
</dbReference>
<dbReference type="SUPFAM" id="SSF51735">
    <property type="entry name" value="NAD(P)-binding Rossmann-fold domains"/>
    <property type="match status" value="1"/>
</dbReference>
<evidence type="ECO:0000313" key="3">
    <source>
        <dbReference type="EMBL" id="GGC52563.1"/>
    </source>
</evidence>
<evidence type="ECO:0000259" key="1">
    <source>
        <dbReference type="Pfam" id="PF01408"/>
    </source>
</evidence>
<evidence type="ECO:0000313" key="4">
    <source>
        <dbReference type="Proteomes" id="UP000635885"/>
    </source>
</evidence>
<dbReference type="InterPro" id="IPR000683">
    <property type="entry name" value="Gfo/Idh/MocA-like_OxRdtase_N"/>
</dbReference>